<dbReference type="Proteomes" id="UP000177583">
    <property type="component" value="Unassembled WGS sequence"/>
</dbReference>
<dbReference type="NCBIfam" id="TIGR00251">
    <property type="entry name" value="DUF167 family protein"/>
    <property type="match status" value="1"/>
</dbReference>
<dbReference type="Gene3D" id="3.30.1200.10">
    <property type="entry name" value="YggU-like"/>
    <property type="match status" value="1"/>
</dbReference>
<sequence length="95" mass="10613">MNRYKIDQEGLWISVRLAPKSSKTGLGEFKNGLWVLKVSAPPVEGAANEAAITFLSKTFKCPKTAVHLKKGDKAREKLFLLERWDEACLKVLEAP</sequence>
<organism evidence="3 4">
    <name type="scientific">Candidatus Lambdaproteobacteria bacterium RIFOXYD2_FULL_56_26</name>
    <dbReference type="NCBI Taxonomy" id="1817773"/>
    <lineage>
        <taxon>Bacteria</taxon>
        <taxon>Pseudomonadati</taxon>
        <taxon>Pseudomonadota</taxon>
        <taxon>Candidatus Lambdaproteobacteria</taxon>
    </lineage>
</organism>
<gene>
    <name evidence="3" type="ORF">A2557_12020</name>
</gene>
<dbReference type="EMBL" id="MFNF01000011">
    <property type="protein sequence ID" value="OGH03859.1"/>
    <property type="molecule type" value="Genomic_DNA"/>
</dbReference>
<reference evidence="3 4" key="1">
    <citation type="journal article" date="2016" name="Nat. Commun.">
        <title>Thousands of microbial genomes shed light on interconnected biogeochemical processes in an aquifer system.</title>
        <authorList>
            <person name="Anantharaman K."/>
            <person name="Brown C.T."/>
            <person name="Hug L.A."/>
            <person name="Sharon I."/>
            <person name="Castelle C.J."/>
            <person name="Probst A.J."/>
            <person name="Thomas B.C."/>
            <person name="Singh A."/>
            <person name="Wilkins M.J."/>
            <person name="Karaoz U."/>
            <person name="Brodie E.L."/>
            <person name="Williams K.H."/>
            <person name="Hubbard S.S."/>
            <person name="Banfield J.F."/>
        </authorList>
    </citation>
    <scope>NUCLEOTIDE SEQUENCE [LARGE SCALE GENOMIC DNA]</scope>
</reference>
<dbReference type="HAMAP" id="MF_00634">
    <property type="entry name" value="UPF0235"/>
    <property type="match status" value="1"/>
</dbReference>
<dbReference type="SUPFAM" id="SSF69786">
    <property type="entry name" value="YggU-like"/>
    <property type="match status" value="1"/>
</dbReference>
<accession>A0A1F6H0J0</accession>
<dbReference type="AlphaFoldDB" id="A0A1F6H0J0"/>
<dbReference type="InterPro" id="IPR003746">
    <property type="entry name" value="DUF167"/>
</dbReference>
<dbReference type="SMART" id="SM01152">
    <property type="entry name" value="DUF167"/>
    <property type="match status" value="1"/>
</dbReference>
<name>A0A1F6H0J0_9PROT</name>
<evidence type="ECO:0000313" key="3">
    <source>
        <dbReference type="EMBL" id="OGH03859.1"/>
    </source>
</evidence>
<dbReference type="PANTHER" id="PTHR13420">
    <property type="entry name" value="UPF0235 PROTEIN C15ORF40"/>
    <property type="match status" value="1"/>
</dbReference>
<protein>
    <recommendedName>
        <fullName evidence="2">UPF0235 protein A2557_12020</fullName>
    </recommendedName>
</protein>
<evidence type="ECO:0000256" key="1">
    <source>
        <dbReference type="ARBA" id="ARBA00010364"/>
    </source>
</evidence>
<dbReference type="InterPro" id="IPR036591">
    <property type="entry name" value="YggU-like_sf"/>
</dbReference>
<dbReference type="PANTHER" id="PTHR13420:SF7">
    <property type="entry name" value="UPF0235 PROTEIN C15ORF40"/>
    <property type="match status" value="1"/>
</dbReference>
<comment type="caution">
    <text evidence="3">The sequence shown here is derived from an EMBL/GenBank/DDBJ whole genome shotgun (WGS) entry which is preliminary data.</text>
</comment>
<evidence type="ECO:0000313" key="4">
    <source>
        <dbReference type="Proteomes" id="UP000177583"/>
    </source>
</evidence>
<dbReference type="Pfam" id="PF02594">
    <property type="entry name" value="DUF167"/>
    <property type="match status" value="1"/>
</dbReference>
<evidence type="ECO:0000256" key="2">
    <source>
        <dbReference type="HAMAP-Rule" id="MF_00634"/>
    </source>
</evidence>
<comment type="similarity">
    <text evidence="1 2">Belongs to the UPF0235 family.</text>
</comment>
<proteinExistence type="inferred from homology"/>
<dbReference type="GO" id="GO:0005737">
    <property type="term" value="C:cytoplasm"/>
    <property type="evidence" value="ECO:0007669"/>
    <property type="project" value="TreeGrafter"/>
</dbReference>